<dbReference type="Gene3D" id="3.40.10.10">
    <property type="entry name" value="DNA Methylphosphotriester Repair Domain"/>
    <property type="match status" value="1"/>
</dbReference>
<dbReference type="InterPro" id="IPR035451">
    <property type="entry name" value="Ada-like_dom_sf"/>
</dbReference>
<feature type="region of interest" description="Disordered" evidence="1">
    <location>
        <begin position="149"/>
        <end position="178"/>
    </location>
</feature>
<organism evidence="3 4">
    <name type="scientific">Candidatus Flavonifractor intestinipullorum</name>
    <dbReference type="NCBI Taxonomy" id="2838587"/>
    <lineage>
        <taxon>Bacteria</taxon>
        <taxon>Bacillati</taxon>
        <taxon>Bacillota</taxon>
        <taxon>Clostridia</taxon>
        <taxon>Eubacteriales</taxon>
        <taxon>Oscillospiraceae</taxon>
        <taxon>Flavonifractor</taxon>
    </lineage>
</organism>
<dbReference type="Proteomes" id="UP000824208">
    <property type="component" value="Unassembled WGS sequence"/>
</dbReference>
<keyword evidence="2" id="KW-0472">Membrane</keyword>
<feature type="transmembrane region" description="Helical" evidence="2">
    <location>
        <begin position="20"/>
        <end position="42"/>
    </location>
</feature>
<feature type="transmembrane region" description="Helical" evidence="2">
    <location>
        <begin position="54"/>
        <end position="75"/>
    </location>
</feature>
<reference evidence="3" key="2">
    <citation type="submission" date="2021-04" db="EMBL/GenBank/DDBJ databases">
        <authorList>
            <person name="Gilroy R."/>
        </authorList>
    </citation>
    <scope>NUCLEOTIDE SEQUENCE</scope>
    <source>
        <strain evidence="3">CHK189-11263</strain>
    </source>
</reference>
<feature type="transmembrane region" description="Helical" evidence="2">
    <location>
        <begin position="87"/>
        <end position="107"/>
    </location>
</feature>
<keyword evidence="2" id="KW-0812">Transmembrane</keyword>
<feature type="compositionally biased region" description="Polar residues" evidence="1">
    <location>
        <begin position="163"/>
        <end position="178"/>
    </location>
</feature>
<keyword evidence="2" id="KW-1133">Transmembrane helix</keyword>
<gene>
    <name evidence="3" type="ORF">H9714_10300</name>
</gene>
<protein>
    <submittedName>
        <fullName evidence="3">Uncharacterized protein</fullName>
    </submittedName>
</protein>
<dbReference type="AlphaFoldDB" id="A0A9D2S6K1"/>
<accession>A0A9D2S6K1</accession>
<name>A0A9D2S6K1_9FIRM</name>
<proteinExistence type="predicted"/>
<comment type="caution">
    <text evidence="3">The sequence shown here is derived from an EMBL/GenBank/DDBJ whole genome shotgun (WGS) entry which is preliminary data.</text>
</comment>
<feature type="compositionally biased region" description="Pro residues" evidence="1">
    <location>
        <begin position="149"/>
        <end position="158"/>
    </location>
</feature>
<reference evidence="3" key="1">
    <citation type="journal article" date="2021" name="PeerJ">
        <title>Extensive microbial diversity within the chicken gut microbiome revealed by metagenomics and culture.</title>
        <authorList>
            <person name="Gilroy R."/>
            <person name="Ravi A."/>
            <person name="Getino M."/>
            <person name="Pursley I."/>
            <person name="Horton D.L."/>
            <person name="Alikhan N.F."/>
            <person name="Baker D."/>
            <person name="Gharbi K."/>
            <person name="Hall N."/>
            <person name="Watson M."/>
            <person name="Adriaenssens E.M."/>
            <person name="Foster-Nyarko E."/>
            <person name="Jarju S."/>
            <person name="Secka A."/>
            <person name="Antonio M."/>
            <person name="Oren A."/>
            <person name="Chaudhuri R.R."/>
            <person name="La Ragione R."/>
            <person name="Hildebrand F."/>
            <person name="Pallen M.J."/>
        </authorList>
    </citation>
    <scope>NUCLEOTIDE SEQUENCE</scope>
    <source>
        <strain evidence="3">CHK189-11263</strain>
    </source>
</reference>
<feature type="transmembrane region" description="Helical" evidence="2">
    <location>
        <begin position="183"/>
        <end position="205"/>
    </location>
</feature>
<evidence type="ECO:0000256" key="2">
    <source>
        <dbReference type="SAM" id="Phobius"/>
    </source>
</evidence>
<feature type="transmembrane region" description="Helical" evidence="2">
    <location>
        <begin position="119"/>
        <end position="137"/>
    </location>
</feature>
<dbReference type="SUPFAM" id="SSF57884">
    <property type="entry name" value="Ada DNA repair protein, N-terminal domain (N-Ada 10)"/>
    <property type="match status" value="1"/>
</dbReference>
<sequence length="373" mass="41702">MTVRWEYVYWEQTPLKWHKLMTYLGFPLGILTQITTLASTVSSLDDFIGTGVAYLFYLDIFYSLLSIGLSAAAIVGNQLRRWFGPQCIMVLSLSGLIYNIYVLWLGIQIQADSSTMSSNLARVLTSAIILPIVYYYYQKRRLIFTPSPPAPQPGPASPSEPSNFSVQPQETPSTPKVSSSRPLLIALSAICVCLTCLCLVLFIALQGRLFGPHPVFVANARQAIPVYHLLDCDYADGISPSYRVYYETEEAARYDGKTPCYRCITGSSSLSVAPTPTPVLMRNYVASMNGSKYHRLSCKYTDRILEENRVYYSTTYDAKVDGKSPCSVCQPQRASSASSGNSVEERLEMLQKGGEESEAYIRQYEVWKAQQNQ</sequence>
<evidence type="ECO:0000313" key="3">
    <source>
        <dbReference type="EMBL" id="HJB57929.1"/>
    </source>
</evidence>
<evidence type="ECO:0000256" key="1">
    <source>
        <dbReference type="SAM" id="MobiDB-lite"/>
    </source>
</evidence>
<feature type="region of interest" description="Disordered" evidence="1">
    <location>
        <begin position="332"/>
        <end position="355"/>
    </location>
</feature>
<feature type="compositionally biased region" description="Basic and acidic residues" evidence="1">
    <location>
        <begin position="343"/>
        <end position="355"/>
    </location>
</feature>
<evidence type="ECO:0000313" key="4">
    <source>
        <dbReference type="Proteomes" id="UP000824208"/>
    </source>
</evidence>
<dbReference type="EMBL" id="DWYC01000088">
    <property type="protein sequence ID" value="HJB57929.1"/>
    <property type="molecule type" value="Genomic_DNA"/>
</dbReference>
<feature type="compositionally biased region" description="Polar residues" evidence="1">
    <location>
        <begin position="332"/>
        <end position="342"/>
    </location>
</feature>